<name>A0A2J8N2N5_PANTR</name>
<dbReference type="EMBL" id="NBAG03000239">
    <property type="protein sequence ID" value="PNI66029.1"/>
    <property type="molecule type" value="Genomic_DNA"/>
</dbReference>
<evidence type="ECO:0000313" key="3">
    <source>
        <dbReference type="Proteomes" id="UP000236370"/>
    </source>
</evidence>
<feature type="region of interest" description="Disordered" evidence="1">
    <location>
        <begin position="108"/>
        <end position="127"/>
    </location>
</feature>
<gene>
    <name evidence="2" type="ORF">CK820_G0015728</name>
</gene>
<feature type="compositionally biased region" description="Low complexity" evidence="1">
    <location>
        <begin position="1"/>
        <end position="18"/>
    </location>
</feature>
<accession>A0A2J8N2N5</accession>
<comment type="caution">
    <text evidence="2">The sequence shown here is derived from an EMBL/GenBank/DDBJ whole genome shotgun (WGS) entry which is preliminary data.</text>
</comment>
<feature type="non-terminal residue" evidence="2">
    <location>
        <position position="1"/>
    </location>
</feature>
<feature type="region of interest" description="Disordered" evidence="1">
    <location>
        <begin position="1"/>
        <end position="20"/>
    </location>
</feature>
<organism evidence="2 3">
    <name type="scientific">Pan troglodytes</name>
    <name type="common">Chimpanzee</name>
    <dbReference type="NCBI Taxonomy" id="9598"/>
    <lineage>
        <taxon>Eukaryota</taxon>
        <taxon>Metazoa</taxon>
        <taxon>Chordata</taxon>
        <taxon>Craniata</taxon>
        <taxon>Vertebrata</taxon>
        <taxon>Euteleostomi</taxon>
        <taxon>Mammalia</taxon>
        <taxon>Eutheria</taxon>
        <taxon>Euarchontoglires</taxon>
        <taxon>Primates</taxon>
        <taxon>Haplorrhini</taxon>
        <taxon>Catarrhini</taxon>
        <taxon>Hominidae</taxon>
        <taxon>Pan</taxon>
    </lineage>
</organism>
<reference evidence="2 3" key="1">
    <citation type="submission" date="2017-12" db="EMBL/GenBank/DDBJ databases">
        <title>High-resolution comparative analysis of great ape genomes.</title>
        <authorList>
            <person name="Pollen A."/>
            <person name="Hastie A."/>
            <person name="Hormozdiari F."/>
            <person name="Dougherty M."/>
            <person name="Liu R."/>
            <person name="Chaisson M."/>
            <person name="Hoppe E."/>
            <person name="Hill C."/>
            <person name="Pang A."/>
            <person name="Hillier L."/>
            <person name="Baker C."/>
            <person name="Armstrong J."/>
            <person name="Shendure J."/>
            <person name="Paten B."/>
            <person name="Wilson R."/>
            <person name="Chao H."/>
            <person name="Schneider V."/>
            <person name="Ventura M."/>
            <person name="Kronenberg Z."/>
            <person name="Murali S."/>
            <person name="Gordon D."/>
            <person name="Cantsilieris S."/>
            <person name="Munson K."/>
            <person name="Nelson B."/>
            <person name="Raja A."/>
            <person name="Underwood J."/>
            <person name="Diekhans M."/>
            <person name="Fiddes I."/>
            <person name="Haussler D."/>
            <person name="Eichler E."/>
        </authorList>
    </citation>
    <scope>NUCLEOTIDE SEQUENCE [LARGE SCALE GENOMIC DNA]</scope>
    <source>
        <strain evidence="2">Yerkes chimp pedigree #C0471</strain>
    </source>
</reference>
<feature type="non-terminal residue" evidence="2">
    <location>
        <position position="160"/>
    </location>
</feature>
<evidence type="ECO:0000313" key="2">
    <source>
        <dbReference type="EMBL" id="PNI66029.1"/>
    </source>
</evidence>
<sequence>ASSSSASSSSSSSSSASSGPALLRVGPGFDAALQVSAAIGTNLRRFRAVFGESGGGGGSGELTTQIPCSWRTKGHIHDKKTEPFRLLAWSWCLNDEQFLGFGSDEEVRVRSPTRSPSGSMLAQADKLPMTDKRVASLLKKAKAQLCKIEKSKSLKQTDQP</sequence>
<protein>
    <submittedName>
        <fullName evidence="2">KMT2A isoform 14</fullName>
    </submittedName>
</protein>
<proteinExistence type="predicted"/>
<dbReference type="Proteomes" id="UP000236370">
    <property type="component" value="Unassembled WGS sequence"/>
</dbReference>
<dbReference type="AlphaFoldDB" id="A0A2J8N2N5"/>
<dbReference type="Gene3D" id="6.10.250.2390">
    <property type="match status" value="1"/>
</dbReference>
<evidence type="ECO:0000256" key="1">
    <source>
        <dbReference type="SAM" id="MobiDB-lite"/>
    </source>
</evidence>